<keyword evidence="2" id="KW-1185">Reference proteome</keyword>
<reference evidence="1 2" key="1">
    <citation type="submission" date="2020-08" db="EMBL/GenBank/DDBJ databases">
        <title>Genomic Encyclopedia of Type Strains, Phase IV (KMG-IV): sequencing the most valuable type-strain genomes for metagenomic binning, comparative biology and taxonomic classification.</title>
        <authorList>
            <person name="Goeker M."/>
        </authorList>
    </citation>
    <scope>NUCLEOTIDE SEQUENCE [LARGE SCALE GENOMIC DNA]</scope>
    <source>
        <strain evidence="1 2">DSM 100039</strain>
    </source>
</reference>
<name>A0A841PMC1_9HYPH</name>
<evidence type="ECO:0000313" key="2">
    <source>
        <dbReference type="Proteomes" id="UP000556329"/>
    </source>
</evidence>
<evidence type="ECO:0000313" key="1">
    <source>
        <dbReference type="EMBL" id="MBB6411312.1"/>
    </source>
</evidence>
<dbReference type="EMBL" id="JACHEF010000003">
    <property type="protein sequence ID" value="MBB6411312.1"/>
    <property type="molecule type" value="Genomic_DNA"/>
</dbReference>
<organism evidence="1 2">
    <name type="scientific">Mesorhizobium sangaii</name>
    <dbReference type="NCBI Taxonomy" id="505389"/>
    <lineage>
        <taxon>Bacteria</taxon>
        <taxon>Pseudomonadati</taxon>
        <taxon>Pseudomonadota</taxon>
        <taxon>Alphaproteobacteria</taxon>
        <taxon>Hyphomicrobiales</taxon>
        <taxon>Phyllobacteriaceae</taxon>
        <taxon>Mesorhizobium</taxon>
    </lineage>
</organism>
<dbReference type="RefSeq" id="WP_184874284.1">
    <property type="nucleotide sequence ID" value="NZ_JACHEF010000003.1"/>
</dbReference>
<dbReference type="Proteomes" id="UP000556329">
    <property type="component" value="Unassembled WGS sequence"/>
</dbReference>
<gene>
    <name evidence="1" type="ORF">HNQ71_003986</name>
</gene>
<accession>A0A841PMC1</accession>
<dbReference type="AlphaFoldDB" id="A0A841PMC1"/>
<protein>
    <submittedName>
        <fullName evidence="1">Uncharacterized protein</fullName>
    </submittedName>
</protein>
<comment type="caution">
    <text evidence="1">The sequence shown here is derived from an EMBL/GenBank/DDBJ whole genome shotgun (WGS) entry which is preliminary data.</text>
</comment>
<proteinExistence type="predicted"/>
<sequence>MDPTVSFDLGGETLVDVLYPAEFVFVGLAVVRLVKQSPPCSFSASRSSWLGSVAREPAQSACELLP</sequence>